<evidence type="ECO:0000256" key="4">
    <source>
        <dbReference type="ARBA" id="ARBA00022692"/>
    </source>
</evidence>
<dbReference type="PANTHER" id="PTHR30406:SF9">
    <property type="entry name" value="SULFATE TRANSPORT SYSTEM PERMEASE PROTEIN CYSW"/>
    <property type="match status" value="1"/>
</dbReference>
<comment type="caution">
    <text evidence="11">The sequence shown here is derived from an EMBL/GenBank/DDBJ whole genome shotgun (WGS) entry which is preliminary data.</text>
</comment>
<feature type="transmembrane region" description="Helical" evidence="9">
    <location>
        <begin position="53"/>
        <end position="77"/>
    </location>
</feature>
<dbReference type="GO" id="GO:0005886">
    <property type="term" value="C:plasma membrane"/>
    <property type="evidence" value="ECO:0007669"/>
    <property type="project" value="UniProtKB-SubCell"/>
</dbReference>
<dbReference type="Gene3D" id="1.10.3720.10">
    <property type="entry name" value="MetI-like"/>
    <property type="match status" value="1"/>
</dbReference>
<keyword evidence="6" id="KW-0764">Sulfate transport</keyword>
<dbReference type="InterPro" id="IPR005667">
    <property type="entry name" value="Sulph_transpt2"/>
</dbReference>
<feature type="domain" description="ABC transmembrane type-1" evidence="10">
    <location>
        <begin position="54"/>
        <end position="259"/>
    </location>
</feature>
<comment type="subunit">
    <text evidence="2">The complex is composed of two ATP-binding proteins (CysA), two transmembrane proteins (CysT and CysW) and a solute-binding protein (CysP).</text>
</comment>
<dbReference type="RefSeq" id="WP_228232464.1">
    <property type="nucleotide sequence ID" value="NZ_ARXL01000064.1"/>
</dbReference>
<keyword evidence="4 9" id="KW-0812">Transmembrane</keyword>
<dbReference type="NCBIfam" id="TIGR00969">
    <property type="entry name" value="3a0106s02"/>
    <property type="match status" value="1"/>
</dbReference>
<dbReference type="CDD" id="cd06261">
    <property type="entry name" value="TM_PBP2"/>
    <property type="match status" value="1"/>
</dbReference>
<dbReference type="Pfam" id="PF00528">
    <property type="entry name" value="BPD_transp_1"/>
    <property type="match status" value="1"/>
</dbReference>
<dbReference type="Proteomes" id="UP001108027">
    <property type="component" value="Unassembled WGS sequence"/>
</dbReference>
<evidence type="ECO:0000256" key="7">
    <source>
        <dbReference type="ARBA" id="ARBA00023136"/>
    </source>
</evidence>
<dbReference type="NCBIfam" id="TIGR02140">
    <property type="entry name" value="permease_CysW"/>
    <property type="match status" value="1"/>
</dbReference>
<dbReference type="PROSITE" id="PS50928">
    <property type="entry name" value="ABC_TM1"/>
    <property type="match status" value="1"/>
</dbReference>
<evidence type="ECO:0000256" key="1">
    <source>
        <dbReference type="ARBA" id="ARBA00004651"/>
    </source>
</evidence>
<gene>
    <name evidence="11" type="primary">cysW</name>
    <name evidence="11" type="ORF">LL252_01685</name>
</gene>
<protein>
    <submittedName>
        <fullName evidence="11">Sulfate ABC transporter permease subunit CysW</fullName>
    </submittedName>
</protein>
<dbReference type="InterPro" id="IPR035906">
    <property type="entry name" value="MetI-like_sf"/>
</dbReference>
<name>A0A9Q3UKP6_9GAMM</name>
<feature type="transmembrane region" description="Helical" evidence="9">
    <location>
        <begin position="89"/>
        <end position="112"/>
    </location>
</feature>
<dbReference type="InterPro" id="IPR011866">
    <property type="entry name" value="CysW_permease"/>
</dbReference>
<evidence type="ECO:0000256" key="8">
    <source>
        <dbReference type="ARBA" id="ARBA00025323"/>
    </source>
</evidence>
<comment type="function">
    <text evidence="8">Part of the ABC transporter complex CysAWTP (TC 3.A.1.6.1) involved in sulfate/thiosulfate import. Probably responsible for the translocation of the substrate across the membrane.</text>
</comment>
<feature type="transmembrane region" description="Helical" evidence="9">
    <location>
        <begin position="132"/>
        <end position="151"/>
    </location>
</feature>
<feature type="transmembrane region" description="Helical" evidence="9">
    <location>
        <begin position="237"/>
        <end position="257"/>
    </location>
</feature>
<dbReference type="PANTHER" id="PTHR30406">
    <property type="entry name" value="SULFATE TRANSPORT SYSTEM PERMEASE PROTEIN"/>
    <property type="match status" value="1"/>
</dbReference>
<dbReference type="AlphaFoldDB" id="A0A9Q3UKP6"/>
<evidence type="ECO:0000256" key="3">
    <source>
        <dbReference type="ARBA" id="ARBA00022448"/>
    </source>
</evidence>
<keyword evidence="12" id="KW-1185">Reference proteome</keyword>
<evidence type="ECO:0000313" key="12">
    <source>
        <dbReference type="Proteomes" id="UP001108027"/>
    </source>
</evidence>
<organism evidence="11 12">
    <name type="scientific">Alloalcanivorax marinus</name>
    <dbReference type="NCBI Taxonomy" id="1177169"/>
    <lineage>
        <taxon>Bacteria</taxon>
        <taxon>Pseudomonadati</taxon>
        <taxon>Pseudomonadota</taxon>
        <taxon>Gammaproteobacteria</taxon>
        <taxon>Oceanospirillales</taxon>
        <taxon>Alcanivoracaceae</taxon>
        <taxon>Alloalcanivorax</taxon>
    </lineage>
</organism>
<evidence type="ECO:0000256" key="2">
    <source>
        <dbReference type="ARBA" id="ARBA00011779"/>
    </source>
</evidence>
<evidence type="ECO:0000256" key="9">
    <source>
        <dbReference type="SAM" id="Phobius"/>
    </source>
</evidence>
<keyword evidence="7 9" id="KW-0472">Membrane</keyword>
<keyword evidence="3" id="KW-0813">Transport</keyword>
<evidence type="ECO:0000259" key="10">
    <source>
        <dbReference type="PROSITE" id="PS50928"/>
    </source>
</evidence>
<dbReference type="InterPro" id="IPR000515">
    <property type="entry name" value="MetI-like"/>
</dbReference>
<sequence>MPRHWHQWALILAAFGAVAVLLVLPLVLIFSQAFSQGAAVVADNLTSTDMISAIKLTVIVALVTVPVNLVFGVLLAWCVTRYEFRGRKLLTTLIDIPFAMSPVVAGLCYLVVYGGQSVVGQWLDNTLGLQLMFALPGMIMVTVFVTCPYVARVLIPLMQSQGTEEEEAAVLLGASGWQAFWYVTLPKIRWALLYGVVLTNARAVGEFGAVSVVSGLIRGETLTLPLLIQMLNEDYNTVGAFTAAGLLAALALVTLLLKTVLEWRQRHKIDAAQEVTP</sequence>
<evidence type="ECO:0000256" key="5">
    <source>
        <dbReference type="ARBA" id="ARBA00022989"/>
    </source>
</evidence>
<dbReference type="EMBL" id="JAJGNA010000001">
    <property type="protein sequence ID" value="MCC4307269.1"/>
    <property type="molecule type" value="Genomic_DNA"/>
</dbReference>
<accession>A0A9Q3UKP6</accession>
<comment type="subcellular location">
    <subcellularLocation>
        <location evidence="1">Cell membrane</location>
        <topology evidence="1">Multi-pass membrane protein</topology>
    </subcellularLocation>
</comment>
<reference evidence="11" key="1">
    <citation type="submission" date="2021-10" db="EMBL/GenBank/DDBJ databases">
        <title>The diversity and Nitrogen Metabolism of Culturable Nitrate-Utilizing Bacteria Within the Oxygen Minimum Zone of the Changjiang (Yangtze River)Estuary.</title>
        <authorList>
            <person name="Zhang D."/>
            <person name="Zheng J."/>
            <person name="Liu S."/>
            <person name="He W."/>
        </authorList>
    </citation>
    <scope>NUCLEOTIDE SEQUENCE</scope>
    <source>
        <strain evidence="11">FXH-223</strain>
    </source>
</reference>
<evidence type="ECO:0000256" key="6">
    <source>
        <dbReference type="ARBA" id="ARBA00023032"/>
    </source>
</evidence>
<keyword evidence="5 9" id="KW-1133">Transmembrane helix</keyword>
<dbReference type="GO" id="GO:0015419">
    <property type="term" value="F:ABC-type sulfate transporter activity"/>
    <property type="evidence" value="ECO:0007669"/>
    <property type="project" value="InterPro"/>
</dbReference>
<proteinExistence type="predicted"/>
<evidence type="ECO:0000313" key="11">
    <source>
        <dbReference type="EMBL" id="MCC4307269.1"/>
    </source>
</evidence>
<dbReference type="SUPFAM" id="SSF161098">
    <property type="entry name" value="MetI-like"/>
    <property type="match status" value="1"/>
</dbReference>